<accession>A0AA39E4A7</accession>
<sequence length="66" mass="7541">MVLTPKHYKKRLAVVTHTLSSGIHLCCRQFKNNKVKPFILTKLRGYPKLKSLLCNSGVDMQSQLEV</sequence>
<dbReference type="Proteomes" id="UP001168098">
    <property type="component" value="Unassembled WGS sequence"/>
</dbReference>
<dbReference type="EMBL" id="JARBHA010000002">
    <property type="protein sequence ID" value="KAJ9706569.1"/>
    <property type="molecule type" value="Genomic_DNA"/>
</dbReference>
<keyword evidence="2" id="KW-1185">Reference proteome</keyword>
<evidence type="ECO:0000313" key="2">
    <source>
        <dbReference type="Proteomes" id="UP001168098"/>
    </source>
</evidence>
<name>A0AA39E4A7_VITRO</name>
<comment type="caution">
    <text evidence="1">The sequence shown here is derived from an EMBL/GenBank/DDBJ whole genome shotgun (WGS) entry which is preliminary data.</text>
</comment>
<reference evidence="1 2" key="1">
    <citation type="journal article" date="2023" name="BMC Biotechnol.">
        <title>Vitis rotundifolia cv Carlos genome sequencing.</title>
        <authorList>
            <person name="Huff M."/>
            <person name="Hulse-Kemp A."/>
            <person name="Scheffler B."/>
            <person name="Youngblood R."/>
            <person name="Simpson S."/>
            <person name="Babiker E."/>
            <person name="Staton M."/>
        </authorList>
    </citation>
    <scope>NUCLEOTIDE SEQUENCE [LARGE SCALE GENOMIC DNA]</scope>
    <source>
        <tissue evidence="1">Leaf</tissue>
    </source>
</reference>
<gene>
    <name evidence="1" type="ORF">PVL29_001845</name>
</gene>
<organism evidence="1 2">
    <name type="scientific">Vitis rotundifolia</name>
    <name type="common">Muscadine grape</name>
    <dbReference type="NCBI Taxonomy" id="103349"/>
    <lineage>
        <taxon>Eukaryota</taxon>
        <taxon>Viridiplantae</taxon>
        <taxon>Streptophyta</taxon>
        <taxon>Embryophyta</taxon>
        <taxon>Tracheophyta</taxon>
        <taxon>Spermatophyta</taxon>
        <taxon>Magnoliopsida</taxon>
        <taxon>eudicotyledons</taxon>
        <taxon>Gunneridae</taxon>
        <taxon>Pentapetalae</taxon>
        <taxon>rosids</taxon>
        <taxon>Vitales</taxon>
        <taxon>Vitaceae</taxon>
        <taxon>Viteae</taxon>
        <taxon>Vitis</taxon>
    </lineage>
</organism>
<evidence type="ECO:0000313" key="1">
    <source>
        <dbReference type="EMBL" id="KAJ9706569.1"/>
    </source>
</evidence>
<protein>
    <submittedName>
        <fullName evidence="1">Uncharacterized protein</fullName>
    </submittedName>
</protein>
<dbReference type="AlphaFoldDB" id="A0AA39E4A7"/>
<proteinExistence type="predicted"/>